<dbReference type="EMBL" id="MFIY01000001">
    <property type="protein sequence ID" value="OGG00629.1"/>
    <property type="molecule type" value="Genomic_DNA"/>
</dbReference>
<reference evidence="9 10" key="1">
    <citation type="journal article" date="2016" name="Nat. Commun.">
        <title>Thousands of microbial genomes shed light on interconnected biogeochemical processes in an aquifer system.</title>
        <authorList>
            <person name="Anantharaman K."/>
            <person name="Brown C.T."/>
            <person name="Hug L.A."/>
            <person name="Sharon I."/>
            <person name="Castelle C.J."/>
            <person name="Probst A.J."/>
            <person name="Thomas B.C."/>
            <person name="Singh A."/>
            <person name="Wilkins M.J."/>
            <person name="Karaoz U."/>
            <person name="Brodie E.L."/>
            <person name="Williams K.H."/>
            <person name="Hubbard S.S."/>
            <person name="Banfield J.F."/>
        </authorList>
    </citation>
    <scope>NUCLEOTIDE SEQUENCE [LARGE SCALE GENOMIC DNA]</scope>
</reference>
<dbReference type="PIRSF" id="PIRSF500217">
    <property type="entry name" value="AlgI"/>
    <property type="match status" value="1"/>
</dbReference>
<dbReference type="Proteomes" id="UP000178230">
    <property type="component" value="Unassembled WGS sequence"/>
</dbReference>
<feature type="transmembrane region" description="Helical" evidence="8">
    <location>
        <begin position="7"/>
        <end position="24"/>
    </location>
</feature>
<evidence type="ECO:0000256" key="7">
    <source>
        <dbReference type="PIRNR" id="PIRNR016636"/>
    </source>
</evidence>
<evidence type="ECO:0000256" key="5">
    <source>
        <dbReference type="ARBA" id="ARBA00022989"/>
    </source>
</evidence>
<sequence length="473" mass="55403">MILNSFAFLVFFIVVFILFWKIPSRFQWIWLLISGYYFYGSYKPAYLGIILLTTLVNYYCAIKIHTRPRYKGRYLLFALFLDIGALFIFKYFNFFSLTINGICRMNIPQFKLLLPLGISFYTLQVTGYLLDVYKGKIPPERHFGFFSLFVCFFPLLSAGPIERSTTLLPQLKKKHTFNYIQMTDGVKLFAFGLFKKMVIADNLGIIVDRVFGSLTEYKGMSLILTVFFYSWQIYMDFSGYTDMARGSAKMVGINLMENFNLPYFADSIQDFWRRWHISLSSWLRDYIYIPLGGNRKGIGRTILNNIIVFGVSGLWHGASWNFVIWGLLHGFVTSLERVGKKIVRTPIPVPGILKILSTYFFISMFWVFFRATTLKDALYVLKNSFVGVRNFVSLNYVEASLSQLFVFNRTEIMITCALLSIAVFLEIIQKKESFFHLLSKQPIYVRYFVYILMVFMIIQLRNAQIKEFIYIRF</sequence>
<feature type="transmembrane region" description="Helical" evidence="8">
    <location>
        <begin position="347"/>
        <end position="369"/>
    </location>
</feature>
<keyword evidence="3 7" id="KW-1003">Cell membrane</keyword>
<dbReference type="PANTHER" id="PTHR13285">
    <property type="entry name" value="ACYLTRANSFERASE"/>
    <property type="match status" value="1"/>
</dbReference>
<name>A0A1F5YK90_9BACT</name>
<evidence type="ECO:0000256" key="8">
    <source>
        <dbReference type="SAM" id="Phobius"/>
    </source>
</evidence>
<dbReference type="PIRSF" id="PIRSF016636">
    <property type="entry name" value="AlgI_DltB"/>
    <property type="match status" value="1"/>
</dbReference>
<dbReference type="Pfam" id="PF03062">
    <property type="entry name" value="MBOAT"/>
    <property type="match status" value="1"/>
</dbReference>
<dbReference type="PANTHER" id="PTHR13285:SF18">
    <property type="entry name" value="PROTEIN-CYSTEINE N-PALMITOYLTRANSFERASE RASP"/>
    <property type="match status" value="1"/>
</dbReference>
<evidence type="ECO:0000256" key="4">
    <source>
        <dbReference type="ARBA" id="ARBA00022692"/>
    </source>
</evidence>
<dbReference type="InterPro" id="IPR051085">
    <property type="entry name" value="MB_O-acyltransferase"/>
</dbReference>
<keyword evidence="6 7" id="KW-0472">Membrane</keyword>
<comment type="similarity">
    <text evidence="2 7">Belongs to the membrane-bound acyltransferase family.</text>
</comment>
<feature type="transmembrane region" description="Helical" evidence="8">
    <location>
        <begin position="217"/>
        <end position="235"/>
    </location>
</feature>
<keyword evidence="5 8" id="KW-1133">Transmembrane helix</keyword>
<dbReference type="GO" id="GO:0016746">
    <property type="term" value="F:acyltransferase activity"/>
    <property type="evidence" value="ECO:0007669"/>
    <property type="project" value="UniProtKB-KW"/>
</dbReference>
<comment type="caution">
    <text evidence="9">The sequence shown here is derived from an EMBL/GenBank/DDBJ whole genome shotgun (WGS) entry which is preliminary data.</text>
</comment>
<protein>
    <recommendedName>
        <fullName evidence="11">Alginate O-acetyltransferase</fullName>
    </recommendedName>
</protein>
<feature type="transmembrane region" description="Helical" evidence="8">
    <location>
        <begin position="112"/>
        <end position="130"/>
    </location>
</feature>
<dbReference type="InterPro" id="IPR004299">
    <property type="entry name" value="MBOAT_fam"/>
</dbReference>
<evidence type="ECO:0000256" key="2">
    <source>
        <dbReference type="ARBA" id="ARBA00010323"/>
    </source>
</evidence>
<keyword evidence="7" id="KW-0808">Transferase</keyword>
<evidence type="ECO:0000313" key="9">
    <source>
        <dbReference type="EMBL" id="OGG00629.1"/>
    </source>
</evidence>
<keyword evidence="4 8" id="KW-0812">Transmembrane</keyword>
<gene>
    <name evidence="9" type="ORF">A2Y99_05260</name>
</gene>
<feature type="transmembrane region" description="Helical" evidence="8">
    <location>
        <begin position="142"/>
        <end position="161"/>
    </location>
</feature>
<dbReference type="AlphaFoldDB" id="A0A1F5YK90"/>
<feature type="transmembrane region" description="Helical" evidence="8">
    <location>
        <begin position="444"/>
        <end position="463"/>
    </location>
</feature>
<accession>A0A1F5YK90</accession>
<organism evidence="9 10">
    <name type="scientific">Candidatus Gottesmanbacteria bacterium RBG_13_37_7</name>
    <dbReference type="NCBI Taxonomy" id="1798369"/>
    <lineage>
        <taxon>Bacteria</taxon>
        <taxon>Candidatus Gottesmaniibacteriota</taxon>
    </lineage>
</organism>
<dbReference type="InterPro" id="IPR024194">
    <property type="entry name" value="Ac/AlaTfrase_AlgI/DltB"/>
</dbReference>
<keyword evidence="7" id="KW-0012">Acyltransferase</keyword>
<evidence type="ECO:0000256" key="6">
    <source>
        <dbReference type="ARBA" id="ARBA00023136"/>
    </source>
</evidence>
<evidence type="ECO:0000256" key="1">
    <source>
        <dbReference type="ARBA" id="ARBA00004651"/>
    </source>
</evidence>
<feature type="transmembrane region" description="Helical" evidence="8">
    <location>
        <begin position="412"/>
        <end position="429"/>
    </location>
</feature>
<dbReference type="GO" id="GO:0005886">
    <property type="term" value="C:plasma membrane"/>
    <property type="evidence" value="ECO:0007669"/>
    <property type="project" value="UniProtKB-SubCell"/>
</dbReference>
<feature type="transmembrane region" description="Helical" evidence="8">
    <location>
        <begin position="302"/>
        <end position="327"/>
    </location>
</feature>
<feature type="transmembrane region" description="Helical" evidence="8">
    <location>
        <begin position="44"/>
        <end position="62"/>
    </location>
</feature>
<dbReference type="InterPro" id="IPR028362">
    <property type="entry name" value="AlgI"/>
</dbReference>
<comment type="subcellular location">
    <subcellularLocation>
        <location evidence="1">Cell membrane</location>
        <topology evidence="1">Multi-pass membrane protein</topology>
    </subcellularLocation>
</comment>
<evidence type="ECO:0000256" key="3">
    <source>
        <dbReference type="ARBA" id="ARBA00022475"/>
    </source>
</evidence>
<evidence type="ECO:0008006" key="11">
    <source>
        <dbReference type="Google" id="ProtNLM"/>
    </source>
</evidence>
<dbReference type="GO" id="GO:0042121">
    <property type="term" value="P:alginic acid biosynthetic process"/>
    <property type="evidence" value="ECO:0007669"/>
    <property type="project" value="InterPro"/>
</dbReference>
<evidence type="ECO:0000313" key="10">
    <source>
        <dbReference type="Proteomes" id="UP000178230"/>
    </source>
</evidence>
<feature type="transmembrane region" description="Helical" evidence="8">
    <location>
        <begin position="74"/>
        <end position="92"/>
    </location>
</feature>
<proteinExistence type="inferred from homology"/>